<dbReference type="Gene3D" id="1.20.1560.10">
    <property type="entry name" value="ABC transporter type 1, transmembrane domain"/>
    <property type="match status" value="1"/>
</dbReference>
<evidence type="ECO:0000256" key="3">
    <source>
        <dbReference type="ARBA" id="ARBA00022741"/>
    </source>
</evidence>
<organism evidence="9 10">
    <name type="scientific">Zasmidium cellare</name>
    <name type="common">Wine cellar mold</name>
    <name type="synonym">Racodium cellare</name>
    <dbReference type="NCBI Taxonomy" id="395010"/>
    <lineage>
        <taxon>Eukaryota</taxon>
        <taxon>Fungi</taxon>
        <taxon>Dikarya</taxon>
        <taxon>Ascomycota</taxon>
        <taxon>Pezizomycotina</taxon>
        <taxon>Dothideomycetes</taxon>
        <taxon>Dothideomycetidae</taxon>
        <taxon>Mycosphaerellales</taxon>
        <taxon>Mycosphaerellaceae</taxon>
        <taxon>Zasmidium</taxon>
    </lineage>
</organism>
<keyword evidence="3" id="KW-0547">Nucleotide-binding</keyword>
<evidence type="ECO:0000256" key="7">
    <source>
        <dbReference type="SAM" id="Phobius"/>
    </source>
</evidence>
<dbReference type="Pfam" id="PF00005">
    <property type="entry name" value="ABC_tran"/>
    <property type="match status" value="1"/>
</dbReference>
<dbReference type="InterPro" id="IPR003439">
    <property type="entry name" value="ABC_transporter-like_ATP-bd"/>
</dbReference>
<keyword evidence="6 7" id="KW-0472">Membrane</keyword>
<dbReference type="InterPro" id="IPR003593">
    <property type="entry name" value="AAA+_ATPase"/>
</dbReference>
<sequence length="459" mass="51177">MTLLSRAELLIDSWVDLLSQLVPLAVHLIYAVCAISMALRPGLLGLLLATLVSLLAMNSFWLTHGMARRTALNIELRSRQTHIINTFLCWQMIAECQKIGFEKRRQHAKSDVCRQTRQEIEESSLTLEACQESLAMVSLLAACYVVLNDGADYVKPEHLLTLLIYWTRTTDSLRQCIKLYTRILHGRQNATLLRSALMKKPTVAPCTKSSEFEFKGGAIELEDVNFGYSSRSEVVKSLSFQVEAGQKVALVGPTGSGKSTICRLLSRHFDPKSGRVLVDGQDLRYVSLESYRKALGVVSQNSVLMNVSIRENVAYPCVDAPLERVVSACRAAEIHDTIMRLPQQYESEVGDLAAKLSGGETQRLVLARLYMQDPKIVLLDEATSNLDGMTEQKILSLLNTFFHERTVIIITHRLSTIQNVDKILVIKDGEKVEEGTHTELIAKESGLYLAALKAQNPAF</sequence>
<comment type="subcellular location">
    <subcellularLocation>
        <location evidence="1">Membrane</location>
        <topology evidence="1">Multi-pass membrane protein</topology>
    </subcellularLocation>
</comment>
<dbReference type="SUPFAM" id="SSF52540">
    <property type="entry name" value="P-loop containing nucleoside triphosphate hydrolases"/>
    <property type="match status" value="1"/>
</dbReference>
<evidence type="ECO:0000256" key="6">
    <source>
        <dbReference type="ARBA" id="ARBA00023136"/>
    </source>
</evidence>
<keyword evidence="5 7" id="KW-1133">Transmembrane helix</keyword>
<comment type="caution">
    <text evidence="9">The sequence shown here is derived from an EMBL/GenBank/DDBJ whole genome shotgun (WGS) entry which is preliminary data.</text>
</comment>
<protein>
    <recommendedName>
        <fullName evidence="8">ABC transporter domain-containing protein</fullName>
    </recommendedName>
</protein>
<feature type="transmembrane region" description="Helical" evidence="7">
    <location>
        <begin position="20"/>
        <end position="39"/>
    </location>
</feature>
<gene>
    <name evidence="9" type="ORF">PRZ48_009940</name>
</gene>
<feature type="domain" description="ABC transporter" evidence="8">
    <location>
        <begin position="219"/>
        <end position="453"/>
    </location>
</feature>
<dbReference type="InterPro" id="IPR039421">
    <property type="entry name" value="Type_1_exporter"/>
</dbReference>
<dbReference type="Gene3D" id="3.40.50.300">
    <property type="entry name" value="P-loop containing nucleotide triphosphate hydrolases"/>
    <property type="match status" value="1"/>
</dbReference>
<dbReference type="PANTHER" id="PTHR24221:SF503">
    <property type="entry name" value="MITOCHONDRIAL POTASSIUM CHANNEL ATP-BINDING SUBUNIT"/>
    <property type="match status" value="1"/>
</dbReference>
<dbReference type="PANTHER" id="PTHR24221">
    <property type="entry name" value="ATP-BINDING CASSETTE SUB-FAMILY B"/>
    <property type="match status" value="1"/>
</dbReference>
<keyword evidence="4" id="KW-0067">ATP-binding</keyword>
<dbReference type="EMBL" id="JAXOVC010000007">
    <property type="protein sequence ID" value="KAK4499426.1"/>
    <property type="molecule type" value="Genomic_DNA"/>
</dbReference>
<dbReference type="InterPro" id="IPR027417">
    <property type="entry name" value="P-loop_NTPase"/>
</dbReference>
<dbReference type="SUPFAM" id="SSF90123">
    <property type="entry name" value="ABC transporter transmembrane region"/>
    <property type="match status" value="1"/>
</dbReference>
<evidence type="ECO:0000259" key="8">
    <source>
        <dbReference type="PROSITE" id="PS50893"/>
    </source>
</evidence>
<keyword evidence="10" id="KW-1185">Reference proteome</keyword>
<feature type="transmembrane region" description="Helical" evidence="7">
    <location>
        <begin position="46"/>
        <end position="67"/>
    </location>
</feature>
<dbReference type="PROSITE" id="PS50893">
    <property type="entry name" value="ABC_TRANSPORTER_2"/>
    <property type="match status" value="1"/>
</dbReference>
<dbReference type="Proteomes" id="UP001305779">
    <property type="component" value="Unassembled WGS sequence"/>
</dbReference>
<accession>A0ABR0ED54</accession>
<name>A0ABR0ED54_ZASCE</name>
<dbReference type="InterPro" id="IPR036640">
    <property type="entry name" value="ABC1_TM_sf"/>
</dbReference>
<keyword evidence="2 7" id="KW-0812">Transmembrane</keyword>
<evidence type="ECO:0000313" key="9">
    <source>
        <dbReference type="EMBL" id="KAK4499426.1"/>
    </source>
</evidence>
<evidence type="ECO:0000313" key="10">
    <source>
        <dbReference type="Proteomes" id="UP001305779"/>
    </source>
</evidence>
<reference evidence="9 10" key="1">
    <citation type="journal article" date="2023" name="G3 (Bethesda)">
        <title>A chromosome-level genome assembly of Zasmidium syzygii isolated from banana leaves.</title>
        <authorList>
            <person name="van Westerhoven A.C."/>
            <person name="Mehrabi R."/>
            <person name="Talebi R."/>
            <person name="Steentjes M.B.F."/>
            <person name="Corcolon B."/>
            <person name="Chong P.A."/>
            <person name="Kema G.H.J."/>
            <person name="Seidl M.F."/>
        </authorList>
    </citation>
    <scope>NUCLEOTIDE SEQUENCE [LARGE SCALE GENOMIC DNA]</scope>
    <source>
        <strain evidence="9 10">P124</strain>
    </source>
</reference>
<evidence type="ECO:0000256" key="5">
    <source>
        <dbReference type="ARBA" id="ARBA00022989"/>
    </source>
</evidence>
<evidence type="ECO:0000256" key="1">
    <source>
        <dbReference type="ARBA" id="ARBA00004141"/>
    </source>
</evidence>
<evidence type="ECO:0000256" key="2">
    <source>
        <dbReference type="ARBA" id="ARBA00022692"/>
    </source>
</evidence>
<proteinExistence type="predicted"/>
<evidence type="ECO:0000256" key="4">
    <source>
        <dbReference type="ARBA" id="ARBA00022840"/>
    </source>
</evidence>
<dbReference type="SMART" id="SM00382">
    <property type="entry name" value="AAA"/>
    <property type="match status" value="1"/>
</dbReference>